<dbReference type="SUPFAM" id="SSF52440">
    <property type="entry name" value="PreATP-grasp domain"/>
    <property type="match status" value="1"/>
</dbReference>
<dbReference type="InterPro" id="IPR011095">
    <property type="entry name" value="Dala_Dala_lig_C"/>
</dbReference>
<feature type="binding site" evidence="12">
    <location>
        <position position="272"/>
    </location>
    <ligand>
        <name>Mg(2+)</name>
        <dbReference type="ChEBI" id="CHEBI:18420"/>
        <label>1</label>
    </ligand>
</feature>
<dbReference type="GO" id="GO:0071555">
    <property type="term" value="P:cell wall organization"/>
    <property type="evidence" value="ECO:0007669"/>
    <property type="project" value="UniProtKB-KW"/>
</dbReference>
<dbReference type="SUPFAM" id="SSF56059">
    <property type="entry name" value="Glutathione synthetase ATP-binding domain-like"/>
    <property type="match status" value="1"/>
</dbReference>
<proteinExistence type="inferred from homology"/>
<dbReference type="NCBIfam" id="NF002378">
    <property type="entry name" value="PRK01372.1"/>
    <property type="match status" value="1"/>
</dbReference>
<dbReference type="EC" id="6.3.2.4" evidence="10"/>
<dbReference type="GO" id="GO:0005524">
    <property type="term" value="F:ATP binding"/>
    <property type="evidence" value="ECO:0007669"/>
    <property type="project" value="UniProtKB-UniRule"/>
</dbReference>
<keyword evidence="5 13" id="KW-0547">Nucleotide-binding</keyword>
<evidence type="ECO:0000256" key="1">
    <source>
        <dbReference type="ARBA" id="ARBA00004496"/>
    </source>
</evidence>
<evidence type="ECO:0000256" key="3">
    <source>
        <dbReference type="ARBA" id="ARBA00022490"/>
    </source>
</evidence>
<dbReference type="Pfam" id="PF01820">
    <property type="entry name" value="Dala_Dala_lig_N"/>
    <property type="match status" value="1"/>
</dbReference>
<evidence type="ECO:0000256" key="6">
    <source>
        <dbReference type="ARBA" id="ARBA00022840"/>
    </source>
</evidence>
<keyword evidence="8 10" id="KW-0573">Peptidoglycan synthesis</keyword>
<evidence type="ECO:0000256" key="8">
    <source>
        <dbReference type="ARBA" id="ARBA00022984"/>
    </source>
</evidence>
<feature type="domain" description="ATP-grasp" evidence="14">
    <location>
        <begin position="118"/>
        <end position="320"/>
    </location>
</feature>
<accession>A0A1G1ZZ21</accession>
<comment type="subcellular location">
    <subcellularLocation>
        <location evidence="1 10">Cytoplasm</location>
    </subcellularLocation>
</comment>
<feature type="active site" evidence="11">
    <location>
        <position position="17"/>
    </location>
</feature>
<evidence type="ECO:0000256" key="7">
    <source>
        <dbReference type="ARBA" id="ARBA00022960"/>
    </source>
</evidence>
<dbReference type="PROSITE" id="PS00844">
    <property type="entry name" value="DALA_DALA_LIGASE_2"/>
    <property type="match status" value="1"/>
</dbReference>
<dbReference type="Gene3D" id="3.30.1490.20">
    <property type="entry name" value="ATP-grasp fold, A domain"/>
    <property type="match status" value="1"/>
</dbReference>
<dbReference type="PIRSF" id="PIRSF039102">
    <property type="entry name" value="Ddl/VanB"/>
    <property type="match status" value="1"/>
</dbReference>
<comment type="caution">
    <text evidence="15">The sequence shown here is derived from an EMBL/GenBank/DDBJ whole genome shotgun (WGS) entry which is preliminary data.</text>
</comment>
<keyword evidence="6 13" id="KW-0067">ATP-binding</keyword>
<dbReference type="HAMAP" id="MF_00047">
    <property type="entry name" value="Dala_Dala_lig"/>
    <property type="match status" value="1"/>
</dbReference>
<keyword evidence="12" id="KW-0479">Metal-binding</keyword>
<comment type="cofactor">
    <cofactor evidence="12">
        <name>Mg(2+)</name>
        <dbReference type="ChEBI" id="CHEBI:18420"/>
    </cofactor>
    <cofactor evidence="12">
        <name>Mn(2+)</name>
        <dbReference type="ChEBI" id="CHEBI:29035"/>
    </cofactor>
    <text evidence="12">Binds 2 magnesium or manganese ions per subunit.</text>
</comment>
<comment type="function">
    <text evidence="10">Cell wall formation.</text>
</comment>
<comment type="similarity">
    <text evidence="2 10">Belongs to the D-alanine--D-alanine ligase family.</text>
</comment>
<feature type="binding site" evidence="12">
    <location>
        <position position="287"/>
    </location>
    <ligand>
        <name>Mg(2+)</name>
        <dbReference type="ChEBI" id="CHEBI:18420"/>
        <label>1</label>
    </ligand>
</feature>
<dbReference type="Gene3D" id="3.30.470.20">
    <property type="entry name" value="ATP-grasp fold, B domain"/>
    <property type="match status" value="1"/>
</dbReference>
<keyword evidence="9 10" id="KW-0961">Cell wall biogenesis/degradation</keyword>
<comment type="pathway">
    <text evidence="10">Cell wall biogenesis; peptidoglycan biosynthesis.</text>
</comment>
<dbReference type="InterPro" id="IPR005905">
    <property type="entry name" value="D_ala_D_ala"/>
</dbReference>
<dbReference type="Proteomes" id="UP000176611">
    <property type="component" value="Unassembled WGS sequence"/>
</dbReference>
<dbReference type="Pfam" id="PF07478">
    <property type="entry name" value="Dala_Dala_lig_C"/>
    <property type="match status" value="1"/>
</dbReference>
<evidence type="ECO:0000259" key="14">
    <source>
        <dbReference type="PROSITE" id="PS50975"/>
    </source>
</evidence>
<evidence type="ECO:0000256" key="4">
    <source>
        <dbReference type="ARBA" id="ARBA00022598"/>
    </source>
</evidence>
<dbReference type="GO" id="GO:0046872">
    <property type="term" value="F:metal ion binding"/>
    <property type="evidence" value="ECO:0007669"/>
    <property type="project" value="UniProtKB-KW"/>
</dbReference>
<evidence type="ECO:0000256" key="5">
    <source>
        <dbReference type="ARBA" id="ARBA00022741"/>
    </source>
</evidence>
<organism evidence="15 16">
    <name type="scientific">Candidatus Harrisonbacteria bacterium RIFOXYD1_FULL_40_9</name>
    <dbReference type="NCBI Taxonomy" id="1798412"/>
    <lineage>
        <taxon>Bacteria</taxon>
        <taxon>Candidatus Harrisoniibacteriota</taxon>
    </lineage>
</organism>
<evidence type="ECO:0000256" key="11">
    <source>
        <dbReference type="PIRSR" id="PIRSR039102-1"/>
    </source>
</evidence>
<feature type="active site" evidence="11">
    <location>
        <position position="159"/>
    </location>
</feature>
<keyword evidence="4 10" id="KW-0436">Ligase</keyword>
<dbReference type="UniPathway" id="UPA00219"/>
<dbReference type="GO" id="GO:0008360">
    <property type="term" value="P:regulation of cell shape"/>
    <property type="evidence" value="ECO:0007669"/>
    <property type="project" value="UniProtKB-KW"/>
</dbReference>
<name>A0A1G1ZZ21_9BACT</name>
<protein>
    <recommendedName>
        <fullName evidence="10">D-alanine--D-alanine ligase</fullName>
        <ecNumber evidence="10">6.3.2.4</ecNumber>
    </recommendedName>
    <alternativeName>
        <fullName evidence="10">D-Ala-D-Ala ligase</fullName>
    </alternativeName>
    <alternativeName>
        <fullName evidence="10">D-alanylalanine synthetase</fullName>
    </alternativeName>
</protein>
<keyword evidence="3 10" id="KW-0963">Cytoplasm</keyword>
<dbReference type="PROSITE" id="PS50975">
    <property type="entry name" value="ATP_GRASP"/>
    <property type="match status" value="1"/>
</dbReference>
<keyword evidence="12" id="KW-0464">Manganese</keyword>
<evidence type="ECO:0000256" key="2">
    <source>
        <dbReference type="ARBA" id="ARBA00010871"/>
    </source>
</evidence>
<keyword evidence="7 10" id="KW-0133">Cell shape</keyword>
<feature type="active site" evidence="11">
    <location>
        <position position="298"/>
    </location>
</feature>
<evidence type="ECO:0000256" key="10">
    <source>
        <dbReference type="HAMAP-Rule" id="MF_00047"/>
    </source>
</evidence>
<dbReference type="InterPro" id="IPR016185">
    <property type="entry name" value="PreATP-grasp_dom_sf"/>
</dbReference>
<dbReference type="Gene3D" id="3.40.50.20">
    <property type="match status" value="1"/>
</dbReference>
<evidence type="ECO:0000256" key="13">
    <source>
        <dbReference type="PROSITE-ProRule" id="PRU00409"/>
    </source>
</evidence>
<dbReference type="GO" id="GO:0005737">
    <property type="term" value="C:cytoplasm"/>
    <property type="evidence" value="ECO:0007669"/>
    <property type="project" value="UniProtKB-SubCell"/>
</dbReference>
<dbReference type="PANTHER" id="PTHR23132:SF23">
    <property type="entry name" value="D-ALANINE--D-ALANINE LIGASE B"/>
    <property type="match status" value="1"/>
</dbReference>
<dbReference type="InterPro" id="IPR013815">
    <property type="entry name" value="ATP_grasp_subdomain_1"/>
</dbReference>
<feature type="binding site" evidence="12">
    <location>
        <position position="289"/>
    </location>
    <ligand>
        <name>Mg(2+)</name>
        <dbReference type="ChEBI" id="CHEBI:18420"/>
        <label>2</label>
    </ligand>
</feature>
<dbReference type="InterPro" id="IPR000291">
    <property type="entry name" value="D-Ala_lig_Van_CS"/>
</dbReference>
<dbReference type="InterPro" id="IPR011127">
    <property type="entry name" value="Dala_Dala_lig_N"/>
</dbReference>
<evidence type="ECO:0000313" key="16">
    <source>
        <dbReference type="Proteomes" id="UP000176611"/>
    </source>
</evidence>
<dbReference type="NCBIfam" id="TIGR01205">
    <property type="entry name" value="D_ala_D_alaTIGR"/>
    <property type="match status" value="1"/>
</dbReference>
<evidence type="ECO:0000256" key="12">
    <source>
        <dbReference type="PIRSR" id="PIRSR039102-3"/>
    </source>
</evidence>
<dbReference type="GO" id="GO:0009252">
    <property type="term" value="P:peptidoglycan biosynthetic process"/>
    <property type="evidence" value="ECO:0007669"/>
    <property type="project" value="UniProtKB-UniRule"/>
</dbReference>
<sequence length="333" mass="36937">MKHLYKVAVLMGGPSSEHEVSLKTGNKIISALQRDKYEVAPITIRKDRMWVFPDGEVVVEERGMQKLKSDNVDIVFIAMHGEYGEDGTIQKLLEDAEIAFTGSNAKASALGMDKVRAGEIFEAGGLLIPKTVVLTRSEIGGIAHDLRYPIVVKPVDGGSSVGITICNNNEEFLNGIGEAFRVSDTIMLQEFIKGREFTCGVIEDKEGKPFALPPTEIVPKKGLFFDYKSKYEIGGSEEVTPPRISLDYIKRIQEIAFRAHMLIHAEGISRTDIILTQNKEEQLYVLEINTIPGMTETSLLPQEAKVAGIEFCELLDRIIESGMRRKARVSFSS</sequence>
<comment type="catalytic activity">
    <reaction evidence="10">
        <text>2 D-alanine + ATP = D-alanyl-D-alanine + ADP + phosphate + H(+)</text>
        <dbReference type="Rhea" id="RHEA:11224"/>
        <dbReference type="ChEBI" id="CHEBI:15378"/>
        <dbReference type="ChEBI" id="CHEBI:30616"/>
        <dbReference type="ChEBI" id="CHEBI:43474"/>
        <dbReference type="ChEBI" id="CHEBI:57416"/>
        <dbReference type="ChEBI" id="CHEBI:57822"/>
        <dbReference type="ChEBI" id="CHEBI:456216"/>
        <dbReference type="EC" id="6.3.2.4"/>
    </reaction>
</comment>
<evidence type="ECO:0000256" key="9">
    <source>
        <dbReference type="ARBA" id="ARBA00023316"/>
    </source>
</evidence>
<dbReference type="AlphaFoldDB" id="A0A1G1ZZ21"/>
<keyword evidence="12" id="KW-0460">Magnesium</keyword>
<dbReference type="PANTHER" id="PTHR23132">
    <property type="entry name" value="D-ALANINE--D-ALANINE LIGASE"/>
    <property type="match status" value="1"/>
</dbReference>
<dbReference type="EMBL" id="MHJO01000004">
    <property type="protein sequence ID" value="OGY69812.1"/>
    <property type="molecule type" value="Genomic_DNA"/>
</dbReference>
<gene>
    <name evidence="10" type="primary">ddl</name>
    <name evidence="15" type="ORF">A2586_02745</name>
</gene>
<evidence type="ECO:0000313" key="15">
    <source>
        <dbReference type="EMBL" id="OGY69812.1"/>
    </source>
</evidence>
<dbReference type="InterPro" id="IPR011761">
    <property type="entry name" value="ATP-grasp"/>
</dbReference>
<feature type="binding site" evidence="12">
    <location>
        <position position="287"/>
    </location>
    <ligand>
        <name>Mg(2+)</name>
        <dbReference type="ChEBI" id="CHEBI:18420"/>
        <label>2</label>
    </ligand>
</feature>
<dbReference type="GO" id="GO:0008716">
    <property type="term" value="F:D-alanine-D-alanine ligase activity"/>
    <property type="evidence" value="ECO:0007669"/>
    <property type="project" value="UniProtKB-UniRule"/>
</dbReference>
<reference evidence="15 16" key="1">
    <citation type="journal article" date="2016" name="Nat. Commun.">
        <title>Thousands of microbial genomes shed light on interconnected biogeochemical processes in an aquifer system.</title>
        <authorList>
            <person name="Anantharaman K."/>
            <person name="Brown C.T."/>
            <person name="Hug L.A."/>
            <person name="Sharon I."/>
            <person name="Castelle C.J."/>
            <person name="Probst A.J."/>
            <person name="Thomas B.C."/>
            <person name="Singh A."/>
            <person name="Wilkins M.J."/>
            <person name="Karaoz U."/>
            <person name="Brodie E.L."/>
            <person name="Williams K.H."/>
            <person name="Hubbard S.S."/>
            <person name="Banfield J.F."/>
        </authorList>
    </citation>
    <scope>NUCLEOTIDE SEQUENCE [LARGE SCALE GENOMIC DNA]</scope>
</reference>